<dbReference type="SUPFAM" id="SSF48452">
    <property type="entry name" value="TPR-like"/>
    <property type="match status" value="1"/>
</dbReference>
<name>A0ABS9KYJ1_9BACT</name>
<evidence type="ECO:0000256" key="1">
    <source>
        <dbReference type="SAM" id="Phobius"/>
    </source>
</evidence>
<dbReference type="Gene3D" id="1.25.40.10">
    <property type="entry name" value="Tetratricopeptide repeat domain"/>
    <property type="match status" value="1"/>
</dbReference>
<comment type="caution">
    <text evidence="3">The sequence shown here is derived from an EMBL/GenBank/DDBJ whole genome shotgun (WGS) entry which is preliminary data.</text>
</comment>
<sequence>MRPLLTALLLCMFFDARSQKNASTLLEELNRAIKDAPVIDMKKQAAITHIKQEFRESKDPLSQYNTCLQLYEEYKSFKYDSAYHYATTLREMAAVLDDQVRIGQAKLKIGFSLVSAGLFKEAADSLNQVQVTRLPDSLKMEYYQVIGRFYYDLADFGNDSYHSPDYVRKGNAYLDSALRFFKPGSFPDRYFRGLKDIRSGDNLSALAVYRQLMEDPSLTHHEIALTASTLSDIYIQKGENDTAILLLIKAAIADIHSSTKETAAAFNLANLLYKKGDVKNASLCIQLAISDATFYGARQRKVKVSDILPLIESEKLSLVEKQKKTLITYAIIVTLLLVGVIVLIIVVLRQVKKLEAAKKLIMEAHLRDQEINQRLSEVNNRLSEANKIKEEYIGYFFNVNSEFFDKIERFKKSLEQKVTDRKLDEIKFLVNNINLRMEKEYLLQNFDRVFLKLFPNFVAEFNAFFTPDNQLELKDGELLNTDLRIFALIRMGIHDNEKIARILQYSVHTINTYKTKIKNRSFVNNDEFEKKIMQIKGQ</sequence>
<gene>
    <name evidence="3" type="ORF">LZZ85_24110</name>
</gene>
<accession>A0ABS9KYJ1</accession>
<dbReference type="RefSeq" id="WP_237876131.1">
    <property type="nucleotide sequence ID" value="NZ_JAKLTR010000020.1"/>
</dbReference>
<dbReference type="Pfam" id="PF19904">
    <property type="entry name" value="DUF6377"/>
    <property type="match status" value="1"/>
</dbReference>
<dbReference type="InterPro" id="IPR045957">
    <property type="entry name" value="DUF6377"/>
</dbReference>
<keyword evidence="4" id="KW-1185">Reference proteome</keyword>
<organism evidence="3 4">
    <name type="scientific">Terrimonas ginsenosidimutans</name>
    <dbReference type="NCBI Taxonomy" id="2908004"/>
    <lineage>
        <taxon>Bacteria</taxon>
        <taxon>Pseudomonadati</taxon>
        <taxon>Bacteroidota</taxon>
        <taxon>Chitinophagia</taxon>
        <taxon>Chitinophagales</taxon>
        <taxon>Chitinophagaceae</taxon>
        <taxon>Terrimonas</taxon>
    </lineage>
</organism>
<feature type="domain" description="DUF6377" evidence="2">
    <location>
        <begin position="254"/>
        <end position="500"/>
    </location>
</feature>
<protein>
    <submittedName>
        <fullName evidence="3">DUF6377 domain-containing protein</fullName>
    </submittedName>
</protein>
<keyword evidence="1" id="KW-0812">Transmembrane</keyword>
<evidence type="ECO:0000259" key="2">
    <source>
        <dbReference type="Pfam" id="PF19904"/>
    </source>
</evidence>
<dbReference type="Proteomes" id="UP001165367">
    <property type="component" value="Unassembled WGS sequence"/>
</dbReference>
<reference evidence="3" key="1">
    <citation type="submission" date="2022-01" db="EMBL/GenBank/DDBJ databases">
        <authorList>
            <person name="Jo J.-H."/>
            <person name="Im W.-T."/>
        </authorList>
    </citation>
    <scope>NUCLEOTIDE SEQUENCE</scope>
    <source>
        <strain evidence="3">NA20</strain>
    </source>
</reference>
<evidence type="ECO:0000313" key="4">
    <source>
        <dbReference type="Proteomes" id="UP001165367"/>
    </source>
</evidence>
<proteinExistence type="predicted"/>
<dbReference type="InterPro" id="IPR011990">
    <property type="entry name" value="TPR-like_helical_dom_sf"/>
</dbReference>
<keyword evidence="1" id="KW-1133">Transmembrane helix</keyword>
<keyword evidence="1" id="KW-0472">Membrane</keyword>
<feature type="transmembrane region" description="Helical" evidence="1">
    <location>
        <begin position="326"/>
        <end position="348"/>
    </location>
</feature>
<evidence type="ECO:0000313" key="3">
    <source>
        <dbReference type="EMBL" id="MCG2617404.1"/>
    </source>
</evidence>
<dbReference type="EMBL" id="JAKLTR010000020">
    <property type="protein sequence ID" value="MCG2617404.1"/>
    <property type="molecule type" value="Genomic_DNA"/>
</dbReference>